<gene>
    <name evidence="13" type="ORF">H8L67_02895</name>
</gene>
<feature type="region of interest" description="Disordered" evidence="10">
    <location>
        <begin position="75"/>
        <end position="138"/>
    </location>
</feature>
<dbReference type="PROSITE" id="PS52015">
    <property type="entry name" value="TONB_CTD"/>
    <property type="match status" value="1"/>
</dbReference>
<accession>A0ABX8WRL5</accession>
<dbReference type="InterPro" id="IPR006260">
    <property type="entry name" value="TonB/TolA_C"/>
</dbReference>
<comment type="similarity">
    <text evidence="2">Belongs to the TonB family.</text>
</comment>
<dbReference type="Pfam" id="PF03544">
    <property type="entry name" value="TonB_C"/>
    <property type="match status" value="1"/>
</dbReference>
<comment type="subcellular location">
    <subcellularLocation>
        <location evidence="1">Cell inner membrane</location>
        <topology evidence="1">Single-pass membrane protein</topology>
        <orientation evidence="1">Periplasmic side</orientation>
    </subcellularLocation>
</comment>
<evidence type="ECO:0000256" key="7">
    <source>
        <dbReference type="ARBA" id="ARBA00022927"/>
    </source>
</evidence>
<evidence type="ECO:0000256" key="11">
    <source>
        <dbReference type="SAM" id="Phobius"/>
    </source>
</evidence>
<keyword evidence="14" id="KW-1185">Reference proteome</keyword>
<evidence type="ECO:0000256" key="9">
    <source>
        <dbReference type="ARBA" id="ARBA00023136"/>
    </source>
</evidence>
<dbReference type="InterPro" id="IPR051045">
    <property type="entry name" value="TonB-dependent_transducer"/>
</dbReference>
<evidence type="ECO:0000313" key="13">
    <source>
        <dbReference type="EMBL" id="QYR53470.1"/>
    </source>
</evidence>
<feature type="domain" description="TonB C-terminal" evidence="12">
    <location>
        <begin position="196"/>
        <end position="294"/>
    </location>
</feature>
<dbReference type="EMBL" id="CP080544">
    <property type="protein sequence ID" value="QYR53470.1"/>
    <property type="molecule type" value="Genomic_DNA"/>
</dbReference>
<keyword evidence="6 11" id="KW-0812">Transmembrane</keyword>
<dbReference type="InterPro" id="IPR037682">
    <property type="entry name" value="TonB_C"/>
</dbReference>
<evidence type="ECO:0000256" key="4">
    <source>
        <dbReference type="ARBA" id="ARBA00022475"/>
    </source>
</evidence>
<dbReference type="NCBIfam" id="TIGR01352">
    <property type="entry name" value="tonB_Cterm"/>
    <property type="match status" value="1"/>
</dbReference>
<keyword evidence="9 11" id="KW-0472">Membrane</keyword>
<dbReference type="SUPFAM" id="SSF74653">
    <property type="entry name" value="TolA/TonB C-terminal domain"/>
    <property type="match status" value="1"/>
</dbReference>
<keyword evidence="4" id="KW-1003">Cell membrane</keyword>
<evidence type="ECO:0000256" key="2">
    <source>
        <dbReference type="ARBA" id="ARBA00006555"/>
    </source>
</evidence>
<evidence type="ECO:0000259" key="12">
    <source>
        <dbReference type="PROSITE" id="PS52015"/>
    </source>
</evidence>
<evidence type="ECO:0000256" key="6">
    <source>
        <dbReference type="ARBA" id="ARBA00022692"/>
    </source>
</evidence>
<keyword evidence="7" id="KW-0653">Protein transport</keyword>
<organism evidence="13 14">
    <name type="scientific">Lysobacter soyae</name>
    <dbReference type="NCBI Taxonomy" id="2764185"/>
    <lineage>
        <taxon>Bacteria</taxon>
        <taxon>Pseudomonadati</taxon>
        <taxon>Pseudomonadota</taxon>
        <taxon>Gammaproteobacteria</taxon>
        <taxon>Lysobacterales</taxon>
        <taxon>Lysobacteraceae</taxon>
        <taxon>Lysobacter</taxon>
    </lineage>
</organism>
<keyword evidence="3" id="KW-0813">Transport</keyword>
<dbReference type="PANTHER" id="PTHR33446">
    <property type="entry name" value="PROTEIN TONB-RELATED"/>
    <property type="match status" value="1"/>
</dbReference>
<keyword evidence="5" id="KW-0997">Cell inner membrane</keyword>
<feature type="transmembrane region" description="Helical" evidence="11">
    <location>
        <begin position="20"/>
        <end position="42"/>
    </location>
</feature>
<sequence length="294" mass="31740">MTGLNATAIPPPKIGASQRLSATSLLSLAIHLVVLLGVGFAARGAAPVVPTLDVIMSTTKTALSPKQAAFLAQANNEGGGEHDKTSKPSAPQSGVALTETEGLAARTLRAQTPTPQPPPETRVVSGRNDAWQVPTAKDSQTRAVRATATGERRVDFDMDVARLAAEIHQQSDNYAKRPKVKFISAATREFVFATYLRQWADRVEKVGNLNYPDEARRRQLKGSVVLSVGIRKNGRVESINVLRSSGHKILDDAAVRIARLAEPYPPIPRTSDELDLLMVVRTWDFLPEGSVSSH</sequence>
<protein>
    <submittedName>
        <fullName evidence="13">Energy transducer TonB</fullName>
    </submittedName>
</protein>
<dbReference type="Proteomes" id="UP000824755">
    <property type="component" value="Chromosome"/>
</dbReference>
<reference evidence="13 14" key="1">
    <citation type="submission" date="2021-08" db="EMBL/GenBank/DDBJ databases">
        <title>Lysobacter sp. strain CJ11 Genome sequencing and assembly.</title>
        <authorList>
            <person name="Kim I."/>
        </authorList>
    </citation>
    <scope>NUCLEOTIDE SEQUENCE [LARGE SCALE GENOMIC DNA]</scope>
    <source>
        <strain evidence="13 14">CJ11</strain>
    </source>
</reference>
<dbReference type="Gene3D" id="3.30.1150.10">
    <property type="match status" value="1"/>
</dbReference>
<name>A0ABX8WRL5_9GAMM</name>
<evidence type="ECO:0000313" key="14">
    <source>
        <dbReference type="Proteomes" id="UP000824755"/>
    </source>
</evidence>
<evidence type="ECO:0000256" key="1">
    <source>
        <dbReference type="ARBA" id="ARBA00004383"/>
    </source>
</evidence>
<evidence type="ECO:0000256" key="5">
    <source>
        <dbReference type="ARBA" id="ARBA00022519"/>
    </source>
</evidence>
<proteinExistence type="inferred from homology"/>
<evidence type="ECO:0000256" key="8">
    <source>
        <dbReference type="ARBA" id="ARBA00022989"/>
    </source>
</evidence>
<dbReference type="PANTHER" id="PTHR33446:SF11">
    <property type="entry name" value="TONB3"/>
    <property type="match status" value="1"/>
</dbReference>
<keyword evidence="8 11" id="KW-1133">Transmembrane helix</keyword>
<dbReference type="RefSeq" id="WP_220380286.1">
    <property type="nucleotide sequence ID" value="NZ_CP080544.1"/>
</dbReference>
<evidence type="ECO:0000256" key="3">
    <source>
        <dbReference type="ARBA" id="ARBA00022448"/>
    </source>
</evidence>
<evidence type="ECO:0000256" key="10">
    <source>
        <dbReference type="SAM" id="MobiDB-lite"/>
    </source>
</evidence>